<name>X0YQD7_9ZZZZ</name>
<reference evidence="1" key="1">
    <citation type="journal article" date="2014" name="Front. Microbiol.">
        <title>High frequency of phylogenetically diverse reductive dehalogenase-homologous genes in deep subseafloor sedimentary metagenomes.</title>
        <authorList>
            <person name="Kawai M."/>
            <person name="Futagami T."/>
            <person name="Toyoda A."/>
            <person name="Takaki Y."/>
            <person name="Nishi S."/>
            <person name="Hori S."/>
            <person name="Arai W."/>
            <person name="Tsubouchi T."/>
            <person name="Morono Y."/>
            <person name="Uchiyama I."/>
            <person name="Ito T."/>
            <person name="Fujiyama A."/>
            <person name="Inagaki F."/>
            <person name="Takami H."/>
        </authorList>
    </citation>
    <scope>NUCLEOTIDE SEQUENCE</scope>
    <source>
        <strain evidence="1">Expedition CK06-06</strain>
    </source>
</reference>
<proteinExistence type="predicted"/>
<sequence>MKFDDVLDGGMLGFPHKAIMIACCTCGLSHMFVFMTSEGEPCLKVYGDDDMTKSVREDMTLKEIDAVIKEFKALRRRKRGKITKTKPTKTNT</sequence>
<organism evidence="1">
    <name type="scientific">marine sediment metagenome</name>
    <dbReference type="NCBI Taxonomy" id="412755"/>
    <lineage>
        <taxon>unclassified sequences</taxon>
        <taxon>metagenomes</taxon>
        <taxon>ecological metagenomes</taxon>
    </lineage>
</organism>
<protein>
    <submittedName>
        <fullName evidence="1">Uncharacterized protein</fullName>
    </submittedName>
</protein>
<accession>X0YQD7</accession>
<gene>
    <name evidence="1" type="ORF">S01H4_13982</name>
</gene>
<evidence type="ECO:0000313" key="1">
    <source>
        <dbReference type="EMBL" id="GAG58459.1"/>
    </source>
</evidence>
<dbReference type="AlphaFoldDB" id="X0YQD7"/>
<dbReference type="EMBL" id="BART01006142">
    <property type="protein sequence ID" value="GAG58459.1"/>
    <property type="molecule type" value="Genomic_DNA"/>
</dbReference>
<comment type="caution">
    <text evidence="1">The sequence shown here is derived from an EMBL/GenBank/DDBJ whole genome shotgun (WGS) entry which is preliminary data.</text>
</comment>